<dbReference type="PRINTS" id="PR00449">
    <property type="entry name" value="RASTRNSFRMNG"/>
</dbReference>
<dbReference type="InterPro" id="IPR001611">
    <property type="entry name" value="Leu-rich_rpt"/>
</dbReference>
<keyword evidence="15" id="KW-1185">Reference proteome</keyword>
<dbReference type="PROSITE" id="PS50104">
    <property type="entry name" value="TIR"/>
    <property type="match status" value="1"/>
</dbReference>
<dbReference type="GO" id="GO:0005737">
    <property type="term" value="C:cytoplasm"/>
    <property type="evidence" value="ECO:0007669"/>
    <property type="project" value="TreeGrafter"/>
</dbReference>
<proteinExistence type="predicted"/>
<evidence type="ECO:0000256" key="11">
    <source>
        <dbReference type="ARBA" id="ARBA00048679"/>
    </source>
</evidence>
<dbReference type="GO" id="GO:0009274">
    <property type="term" value="C:peptidoglycan-based cell wall"/>
    <property type="evidence" value="ECO:0007669"/>
    <property type="project" value="UniProtKB-ARBA"/>
</dbReference>
<dbReference type="Gene3D" id="3.40.50.300">
    <property type="entry name" value="P-loop containing nucleotide triphosphate hydrolases"/>
    <property type="match status" value="1"/>
</dbReference>
<keyword evidence="8" id="KW-0067">ATP-binding</keyword>
<keyword evidence="2" id="KW-0723">Serine/threonine-protein kinase</keyword>
<dbReference type="SUPFAM" id="SSF52540">
    <property type="entry name" value="P-loop containing nucleoside triphosphate hydrolases"/>
    <property type="match status" value="1"/>
</dbReference>
<dbReference type="AlphaFoldDB" id="A0A8J7LJ38"/>
<evidence type="ECO:0000256" key="6">
    <source>
        <dbReference type="ARBA" id="ARBA00022741"/>
    </source>
</evidence>
<evidence type="ECO:0000256" key="5">
    <source>
        <dbReference type="ARBA" id="ARBA00022737"/>
    </source>
</evidence>
<dbReference type="PANTHER" id="PTHR48051:SF1">
    <property type="entry name" value="RAS SUPPRESSOR PROTEIN 1"/>
    <property type="match status" value="1"/>
</dbReference>
<dbReference type="EMBL" id="JAECZA010000282">
    <property type="protein sequence ID" value="MBH8577408.1"/>
    <property type="molecule type" value="Genomic_DNA"/>
</dbReference>
<evidence type="ECO:0000256" key="3">
    <source>
        <dbReference type="ARBA" id="ARBA00022614"/>
    </source>
</evidence>
<evidence type="ECO:0000256" key="1">
    <source>
        <dbReference type="ARBA" id="ARBA00012513"/>
    </source>
</evidence>
<reference evidence="14 15" key="1">
    <citation type="journal article" date="2021" name="Int. J. Syst. Evol. Microbiol.">
        <title>Amazonocrinis nigriterrae gen. nov., sp. nov., Atlanticothrix silvestris gen. nov., sp. nov. and Dendronalium phyllosphericum gen. nov., sp. nov., nostocacean cyanobacteria from Brazilian environments.</title>
        <authorList>
            <person name="Alvarenga D.O."/>
            <person name="Andreote A.P.D."/>
            <person name="Branco L.H.Z."/>
            <person name="Delbaje E."/>
            <person name="Cruz R.B."/>
            <person name="Varani A.M."/>
            <person name="Fiore M.F."/>
        </authorList>
    </citation>
    <scope>NUCLEOTIDE SEQUENCE [LARGE SCALE GENOMIC DNA]</scope>
    <source>
        <strain evidence="14 15">CENA369</strain>
    </source>
</reference>
<dbReference type="InterPro" id="IPR032171">
    <property type="entry name" value="COR-A"/>
</dbReference>
<dbReference type="FunFam" id="3.80.10.10:FF:001164">
    <property type="entry name" value="GH01279p"/>
    <property type="match status" value="1"/>
</dbReference>
<keyword evidence="4" id="KW-0808">Transferase</keyword>
<keyword evidence="6" id="KW-0547">Nucleotide-binding</keyword>
<evidence type="ECO:0000256" key="9">
    <source>
        <dbReference type="ARBA" id="ARBA00023134"/>
    </source>
</evidence>
<dbReference type="PRINTS" id="PR00019">
    <property type="entry name" value="LEURICHRPT"/>
</dbReference>
<protein>
    <recommendedName>
        <fullName evidence="1">non-specific serine/threonine protein kinase</fullName>
        <ecNumber evidence="1">2.7.11.1</ecNumber>
    </recommendedName>
</protein>
<dbReference type="Pfam" id="PF08477">
    <property type="entry name" value="Roc"/>
    <property type="match status" value="1"/>
</dbReference>
<dbReference type="InterPro" id="IPR032675">
    <property type="entry name" value="LRR_dom_sf"/>
</dbReference>
<evidence type="ECO:0000259" key="13">
    <source>
        <dbReference type="PROSITE" id="PS51424"/>
    </source>
</evidence>
<organism evidence="14 15">
    <name type="scientific">Dendronalium phyllosphericum CENA369</name>
    <dbReference type="NCBI Taxonomy" id="1725256"/>
    <lineage>
        <taxon>Bacteria</taxon>
        <taxon>Bacillati</taxon>
        <taxon>Cyanobacteriota</taxon>
        <taxon>Cyanophyceae</taxon>
        <taxon>Nostocales</taxon>
        <taxon>Nostocaceae</taxon>
        <taxon>Dendronalium</taxon>
        <taxon>Dendronalium phyllosphericum</taxon>
    </lineage>
</organism>
<keyword evidence="5" id="KW-0677">Repeat</keyword>
<comment type="caution">
    <text evidence="14">The sequence shown here is derived from an EMBL/GenBank/DDBJ whole genome shotgun (WGS) entry which is preliminary data.</text>
</comment>
<dbReference type="Gene3D" id="1.10.10.10">
    <property type="entry name" value="Winged helix-like DNA-binding domain superfamily/Winged helix DNA-binding domain"/>
    <property type="match status" value="1"/>
</dbReference>
<evidence type="ECO:0000313" key="15">
    <source>
        <dbReference type="Proteomes" id="UP000662314"/>
    </source>
</evidence>
<dbReference type="GO" id="GO:0007165">
    <property type="term" value="P:signal transduction"/>
    <property type="evidence" value="ECO:0007669"/>
    <property type="project" value="InterPro"/>
</dbReference>
<keyword evidence="9" id="KW-0342">GTP-binding</keyword>
<keyword evidence="3" id="KW-0433">Leucine-rich repeat</keyword>
<dbReference type="Gene3D" id="3.80.10.10">
    <property type="entry name" value="Ribonuclease Inhibitor"/>
    <property type="match status" value="2"/>
</dbReference>
<sequence>MTNEELLQIIEKAARDNVITLDLSGNSLTTLTPEIVQLTNLQTLSLSSNQLSSLPLEVVQLTNLQSLILSNNQLSSLPPEIVQLTNLQTLSLSRNQLNSLPPEVVQLTNLQSLILSRNQLSSLPPEVVQLTNLQSLNLSRNQLSSLPPELVQLTNLQSLILSVNRLSSLPPEVVQLTKLQSLNLSVNRLSNLPSAVVQLTNLQSLNLSRNQLSSLPPEIRQLPNLNKLDLRRNPVPIPPEILGTKDLSQDPGDVNEILDFYFRVQDLAETELFYEAKLLIVGEGGAGKTSLAKKIADETYKLQPNEESTKGIEVIHWHFTQPNGKDFRVNIWDFGGQAIYHQTHQFFLSKRSLYALVADTRKENTDFYWWLKVVELLSDKSPVLIIKNEKQDRQCEVDGGQLRGEFDNLEKILATNLDTNRGLAEIKDAIQQYISRLDHVGTPLPKLWVRVRAALENYSRNYISLEEYCTLCRLNNLTDRKDMLRLSSYLHDLGVCLHFQDDSTLKHYVILKPEWGTTAVYKVLDNDNVKKKLGCFTKDDLEDIWKSGEYADMRDELLQLMMRFKLCYKIPGCPATYIAPQLLPIEKADYTWDGRHNLILRYTYTFMPKGILTRFIVETHPWIEQQKLVWKSGVVLNKDQTRAEVIENYNQREIKVCVTGNRKKELMAVVTHELDKIHNYYERLQYQTLVPCNCQFCKNSQTPHAYSLDALYKRLNANRYQIECENSYQMVDVRRLIDDIKLLSISTDGQLNLEIAQLQSELEQKREESLTYGLRNSNQKEVFISYTWRDQQSKPLVAKIEQVFQAKGIKIIRDTNAIGYKERFKEFMQRLSRGKCIILVISDQYLKSENCMYELVEIAEDKEFYKRIFPIILANANIFKPIERIKYIKYWEEQIKELDEAMKGVSAANLQGFREEIDQYTDIRNTIAKLTDLLRDMNTQTEDIHSESEFERLVNAIADRLNE</sequence>
<accession>A0A8J7LJ38</accession>
<dbReference type="Gene3D" id="3.30.310.200">
    <property type="match status" value="1"/>
</dbReference>
<dbReference type="SMART" id="SM00365">
    <property type="entry name" value="LRR_SD22"/>
    <property type="match status" value="6"/>
</dbReference>
<evidence type="ECO:0000256" key="2">
    <source>
        <dbReference type="ARBA" id="ARBA00022527"/>
    </source>
</evidence>
<name>A0A8J7LJ38_9NOST</name>
<evidence type="ECO:0000256" key="10">
    <source>
        <dbReference type="ARBA" id="ARBA00047899"/>
    </source>
</evidence>
<dbReference type="InterPro" id="IPR003591">
    <property type="entry name" value="Leu-rich_rpt_typical-subtyp"/>
</dbReference>
<feature type="domain" description="TIR" evidence="12">
    <location>
        <begin position="778"/>
        <end position="906"/>
    </location>
</feature>
<dbReference type="SMART" id="SM00364">
    <property type="entry name" value="LRR_BAC"/>
    <property type="match status" value="7"/>
</dbReference>
<dbReference type="GO" id="GO:0005524">
    <property type="term" value="F:ATP binding"/>
    <property type="evidence" value="ECO:0007669"/>
    <property type="project" value="UniProtKB-KW"/>
</dbReference>
<dbReference type="Proteomes" id="UP000662314">
    <property type="component" value="Unassembled WGS sequence"/>
</dbReference>
<dbReference type="RefSeq" id="WP_214436102.1">
    <property type="nucleotide sequence ID" value="NZ_CAWPUQ010000216.1"/>
</dbReference>
<keyword evidence="7" id="KW-0418">Kinase</keyword>
<dbReference type="SUPFAM" id="SSF52058">
    <property type="entry name" value="L domain-like"/>
    <property type="match status" value="1"/>
</dbReference>
<dbReference type="PROSITE" id="PS51450">
    <property type="entry name" value="LRR"/>
    <property type="match status" value="8"/>
</dbReference>
<evidence type="ECO:0000256" key="7">
    <source>
        <dbReference type="ARBA" id="ARBA00022777"/>
    </source>
</evidence>
<dbReference type="InterPro" id="IPR000157">
    <property type="entry name" value="TIR_dom"/>
</dbReference>
<dbReference type="Pfam" id="PF16095">
    <property type="entry name" value="COR-A"/>
    <property type="match status" value="1"/>
</dbReference>
<evidence type="ECO:0000256" key="8">
    <source>
        <dbReference type="ARBA" id="ARBA00022840"/>
    </source>
</evidence>
<dbReference type="Pfam" id="PF13855">
    <property type="entry name" value="LRR_8"/>
    <property type="match status" value="2"/>
</dbReference>
<dbReference type="PROSITE" id="PS51424">
    <property type="entry name" value="ROC"/>
    <property type="match status" value="1"/>
</dbReference>
<dbReference type="CDD" id="cd21109">
    <property type="entry name" value="SPASM"/>
    <property type="match status" value="1"/>
</dbReference>
<evidence type="ECO:0000256" key="4">
    <source>
        <dbReference type="ARBA" id="ARBA00022679"/>
    </source>
</evidence>
<dbReference type="SMART" id="SM00369">
    <property type="entry name" value="LRR_TYP"/>
    <property type="match status" value="8"/>
</dbReference>
<dbReference type="InterPro" id="IPR027417">
    <property type="entry name" value="P-loop_NTPase"/>
</dbReference>
<dbReference type="Pfam" id="PF13676">
    <property type="entry name" value="TIR_2"/>
    <property type="match status" value="1"/>
</dbReference>
<dbReference type="GO" id="GO:0004674">
    <property type="term" value="F:protein serine/threonine kinase activity"/>
    <property type="evidence" value="ECO:0007669"/>
    <property type="project" value="UniProtKB-KW"/>
</dbReference>
<dbReference type="EC" id="2.7.11.1" evidence="1"/>
<dbReference type="InterPro" id="IPR057263">
    <property type="entry name" value="COR-B"/>
</dbReference>
<feature type="domain" description="Roc" evidence="13">
    <location>
        <begin position="269"/>
        <end position="437"/>
    </location>
</feature>
<dbReference type="InterPro" id="IPR036388">
    <property type="entry name" value="WH-like_DNA-bd_sf"/>
</dbReference>
<dbReference type="InterPro" id="IPR050216">
    <property type="entry name" value="LRR_domain-containing"/>
</dbReference>
<dbReference type="Gene3D" id="3.40.50.10140">
    <property type="entry name" value="Toll/interleukin-1 receptor homology (TIR) domain"/>
    <property type="match status" value="1"/>
</dbReference>
<evidence type="ECO:0000313" key="14">
    <source>
        <dbReference type="EMBL" id="MBH8577408.1"/>
    </source>
</evidence>
<dbReference type="PANTHER" id="PTHR48051">
    <property type="match status" value="1"/>
</dbReference>
<dbReference type="InterPro" id="IPR020859">
    <property type="entry name" value="ROC"/>
</dbReference>
<dbReference type="InterPro" id="IPR035897">
    <property type="entry name" value="Toll_tir_struct_dom_sf"/>
</dbReference>
<comment type="catalytic activity">
    <reaction evidence="11">
        <text>L-seryl-[protein] + ATP = O-phospho-L-seryl-[protein] + ADP + H(+)</text>
        <dbReference type="Rhea" id="RHEA:17989"/>
        <dbReference type="Rhea" id="RHEA-COMP:9863"/>
        <dbReference type="Rhea" id="RHEA-COMP:11604"/>
        <dbReference type="ChEBI" id="CHEBI:15378"/>
        <dbReference type="ChEBI" id="CHEBI:29999"/>
        <dbReference type="ChEBI" id="CHEBI:30616"/>
        <dbReference type="ChEBI" id="CHEBI:83421"/>
        <dbReference type="ChEBI" id="CHEBI:456216"/>
        <dbReference type="EC" id="2.7.11.1"/>
    </reaction>
</comment>
<evidence type="ECO:0000259" key="12">
    <source>
        <dbReference type="PROSITE" id="PS50104"/>
    </source>
</evidence>
<dbReference type="Pfam" id="PF00560">
    <property type="entry name" value="LRR_1"/>
    <property type="match status" value="3"/>
</dbReference>
<dbReference type="SUPFAM" id="SSF52200">
    <property type="entry name" value="Toll/Interleukin receptor TIR domain"/>
    <property type="match status" value="1"/>
</dbReference>
<dbReference type="Gene3D" id="1.10.10.2200">
    <property type="match status" value="1"/>
</dbReference>
<dbReference type="SMART" id="SM00255">
    <property type="entry name" value="TIR"/>
    <property type="match status" value="1"/>
</dbReference>
<gene>
    <name evidence="14" type="ORF">I8752_31455</name>
</gene>
<comment type="catalytic activity">
    <reaction evidence="10">
        <text>L-threonyl-[protein] + ATP = O-phospho-L-threonyl-[protein] + ADP + H(+)</text>
        <dbReference type="Rhea" id="RHEA:46608"/>
        <dbReference type="Rhea" id="RHEA-COMP:11060"/>
        <dbReference type="Rhea" id="RHEA-COMP:11605"/>
        <dbReference type="ChEBI" id="CHEBI:15378"/>
        <dbReference type="ChEBI" id="CHEBI:30013"/>
        <dbReference type="ChEBI" id="CHEBI:30616"/>
        <dbReference type="ChEBI" id="CHEBI:61977"/>
        <dbReference type="ChEBI" id="CHEBI:456216"/>
        <dbReference type="EC" id="2.7.11.1"/>
    </reaction>
</comment>
<dbReference type="Pfam" id="PF25497">
    <property type="entry name" value="COR-B"/>
    <property type="match status" value="1"/>
</dbReference>